<dbReference type="Pfam" id="PF09331">
    <property type="entry name" value="DUF1985"/>
    <property type="match status" value="1"/>
</dbReference>
<evidence type="ECO:0000256" key="1">
    <source>
        <dbReference type="SAM" id="MobiDB-lite"/>
    </source>
</evidence>
<dbReference type="AlphaFoldDB" id="A0A8K0H435"/>
<dbReference type="PANTHER" id="PTHR48449">
    <property type="entry name" value="DUF1985 DOMAIN-CONTAINING PROTEIN"/>
    <property type="match status" value="1"/>
</dbReference>
<dbReference type="InterPro" id="IPR015410">
    <property type="entry name" value="DUF1985"/>
</dbReference>
<gene>
    <name evidence="3" type="ORF">FNV43_RR14973</name>
</gene>
<organism evidence="3 4">
    <name type="scientific">Rhamnella rubrinervis</name>
    <dbReference type="NCBI Taxonomy" id="2594499"/>
    <lineage>
        <taxon>Eukaryota</taxon>
        <taxon>Viridiplantae</taxon>
        <taxon>Streptophyta</taxon>
        <taxon>Embryophyta</taxon>
        <taxon>Tracheophyta</taxon>
        <taxon>Spermatophyta</taxon>
        <taxon>Magnoliopsida</taxon>
        <taxon>eudicotyledons</taxon>
        <taxon>Gunneridae</taxon>
        <taxon>Pentapetalae</taxon>
        <taxon>rosids</taxon>
        <taxon>fabids</taxon>
        <taxon>Rosales</taxon>
        <taxon>Rhamnaceae</taxon>
        <taxon>rhamnoid group</taxon>
        <taxon>Rhamneae</taxon>
        <taxon>Rhamnella</taxon>
    </lineage>
</organism>
<evidence type="ECO:0000313" key="3">
    <source>
        <dbReference type="EMBL" id="KAF3445278.1"/>
    </source>
</evidence>
<keyword evidence="4" id="KW-1185">Reference proteome</keyword>
<evidence type="ECO:0000259" key="2">
    <source>
        <dbReference type="Pfam" id="PF09331"/>
    </source>
</evidence>
<accession>A0A8K0H435</accession>
<feature type="domain" description="DUF1985" evidence="2">
    <location>
        <begin position="102"/>
        <end position="238"/>
    </location>
</feature>
<feature type="region of interest" description="Disordered" evidence="1">
    <location>
        <begin position="365"/>
        <end position="393"/>
    </location>
</feature>
<feature type="region of interest" description="Disordered" evidence="1">
    <location>
        <begin position="470"/>
        <end position="510"/>
    </location>
</feature>
<protein>
    <recommendedName>
        <fullName evidence="2">DUF1985 domain-containing protein</fullName>
    </recommendedName>
</protein>
<comment type="caution">
    <text evidence="3">The sequence shown here is derived from an EMBL/GenBank/DDBJ whole genome shotgun (WGS) entry which is preliminary data.</text>
</comment>
<feature type="compositionally biased region" description="Basic and acidic residues" evidence="1">
    <location>
        <begin position="568"/>
        <end position="585"/>
    </location>
</feature>
<name>A0A8K0H435_9ROSA</name>
<reference evidence="3" key="1">
    <citation type="submission" date="2020-03" db="EMBL/GenBank/DDBJ databases">
        <title>A high-quality chromosome-level genome assembly of a woody plant with both climbing and erect habits, Rhamnella rubrinervis.</title>
        <authorList>
            <person name="Lu Z."/>
            <person name="Yang Y."/>
            <person name="Zhu X."/>
            <person name="Sun Y."/>
        </authorList>
    </citation>
    <scope>NUCLEOTIDE SEQUENCE</scope>
    <source>
        <strain evidence="3">BYM</strain>
        <tissue evidence="3">Leaf</tissue>
    </source>
</reference>
<proteinExistence type="predicted"/>
<sequence length="761" mass="87290">MKFCHLEEKEARKYKQTTLGSHWRRNKLSSTGTTMAPNLVPKFSEDQFFQARVTRFSSLKVIENIKKKLNENQMKLFRESCFGHFLEMHDIHFSGGIVHHLLMRQLKTQKTEEMWFGFDGKYARFGKTEFCLIAGLRFGEPPSNIESRRRFQCRRLRDECFNGEQSITSETLQDRFLESSTWSDEDTVKVALIYFLETVLLGKIRKTLVNNLYVELVDCLDIFNSYPWGSVSYEKTLTSLQNALKHRNYPSVNKKTNEKSHLQNASATYSLHGFPYAFQVWAFEVIPRLALKYAVKKGSFYPRILNWECTGAPQYNNLKDLFVFGRKNLVVHCHLRPTKVEIEQDYYKGIRFSQDGDFYTQIPLSDAETESAESESHSDGGKTSTHLSSDDEPEDIEAAQDNVFSHTSPTTSAPTAPSASLAYDTEEIVMKIGLLNSKIDAIRVDQQTMKDQQSDVIRMLVDLTRHVTTMKHSQAEPKTTNTVDESTKGVNGDFVNESNKSENHSDPYFNEDNEDMLIVSSSNRIDANTSVELLDLEHDLIRHRHPRNLSSSGTGEEEPVTKRARLSSNDKMRTSKLTIDDPCERAGHDKDHGGVGNYLILVENLDKDLTSVKLMEFVHEQVSISCQAFICPSLSSEIYTRCYIVLDSKMNFEKLCGFLENPDHIIVSSRGRPLVITEKTSVHDTLRASMETIVHHVFQDISWSENIGSTNYELKIVRSGTKEYMKASVLRDLFKEYSDYHKGLHKRLAFEEDKILQLYNA</sequence>
<feature type="region of interest" description="Disordered" evidence="1">
    <location>
        <begin position="544"/>
        <end position="585"/>
    </location>
</feature>
<dbReference type="Proteomes" id="UP000796880">
    <property type="component" value="Unassembled WGS sequence"/>
</dbReference>
<feature type="compositionally biased region" description="Polar residues" evidence="1">
    <location>
        <begin position="470"/>
        <end position="484"/>
    </location>
</feature>
<dbReference type="PANTHER" id="PTHR48449:SF1">
    <property type="entry name" value="DUF1985 DOMAIN-CONTAINING PROTEIN"/>
    <property type="match status" value="1"/>
</dbReference>
<evidence type="ECO:0000313" key="4">
    <source>
        <dbReference type="Proteomes" id="UP000796880"/>
    </source>
</evidence>
<dbReference type="OrthoDB" id="1866990at2759"/>
<dbReference type="EMBL" id="VOIH02000006">
    <property type="protein sequence ID" value="KAF3445278.1"/>
    <property type="molecule type" value="Genomic_DNA"/>
</dbReference>